<keyword evidence="3" id="KW-1185">Reference proteome</keyword>
<proteinExistence type="predicted"/>
<dbReference type="Proteomes" id="UP000070133">
    <property type="component" value="Unassembled WGS sequence"/>
</dbReference>
<dbReference type="AlphaFoldDB" id="A0A139H2N9"/>
<dbReference type="OrthoDB" id="426718at2759"/>
<name>A0A139H2N9_9PEZI</name>
<organism evidence="2 3">
    <name type="scientific">Pseudocercospora eumusae</name>
    <dbReference type="NCBI Taxonomy" id="321146"/>
    <lineage>
        <taxon>Eukaryota</taxon>
        <taxon>Fungi</taxon>
        <taxon>Dikarya</taxon>
        <taxon>Ascomycota</taxon>
        <taxon>Pezizomycotina</taxon>
        <taxon>Dothideomycetes</taxon>
        <taxon>Dothideomycetidae</taxon>
        <taxon>Mycosphaerellales</taxon>
        <taxon>Mycosphaerellaceae</taxon>
        <taxon>Pseudocercospora</taxon>
    </lineage>
</organism>
<feature type="transmembrane region" description="Helical" evidence="1">
    <location>
        <begin position="12"/>
        <end position="30"/>
    </location>
</feature>
<keyword evidence="1" id="KW-0472">Membrane</keyword>
<evidence type="ECO:0000313" key="3">
    <source>
        <dbReference type="Proteomes" id="UP000070133"/>
    </source>
</evidence>
<dbReference type="PANTHER" id="PTHR37490">
    <property type="entry name" value="EXPRESSED PROTEIN"/>
    <property type="match status" value="1"/>
</dbReference>
<protein>
    <submittedName>
        <fullName evidence="2">Uncharacterized protein</fullName>
    </submittedName>
</protein>
<evidence type="ECO:0000313" key="2">
    <source>
        <dbReference type="EMBL" id="KXS96745.1"/>
    </source>
</evidence>
<dbReference type="PANTHER" id="PTHR37490:SF3">
    <property type="entry name" value="DUF3431 DOMAIN CONTAINING PROTEIN"/>
    <property type="match status" value="1"/>
</dbReference>
<evidence type="ECO:0000256" key="1">
    <source>
        <dbReference type="SAM" id="Phobius"/>
    </source>
</evidence>
<dbReference type="EMBL" id="LFZN01000164">
    <property type="protein sequence ID" value="KXS96745.1"/>
    <property type="molecule type" value="Genomic_DNA"/>
</dbReference>
<keyword evidence="1" id="KW-0812">Transmembrane</keyword>
<sequence length="322" mass="36654">MKDTDMHNFLRIWPAVVFILALLWLFSGGIPVRIRKPNSGVVEAHSQTAINYADDLPAVTLVVASLKNENTTWLQATPPDWQKLVYVVDDPEAALTTPFNKGRESSVYLTYIIDNYETLNGTIIFSHARRYQWHNDDPLYDGLHVLKRLRLPYIQSQGYVNLRCVWTLGCPAEIHPLTESLAPPPASDPSSAAARAGSFYKDVFRELFPLQVVPDVSWPRASERDQSPITNVIEMTPLRDDLSGRILEYSWHIVFGKEPVFCPNAKQCYCDLFGVCDLHCEEEGVCRAMYTLPEFSVLPEGWPDIDWDGNWRNVTELRSQLP</sequence>
<reference evidence="2 3" key="1">
    <citation type="submission" date="2015-07" db="EMBL/GenBank/DDBJ databases">
        <title>Comparative genomics of the Sigatoka disease complex on banana suggests a link between parallel evolutionary changes in Pseudocercospora fijiensis and Pseudocercospora eumusae and increased virulence on the banana host.</title>
        <authorList>
            <person name="Chang T.-C."/>
            <person name="Salvucci A."/>
            <person name="Crous P.W."/>
            <person name="Stergiopoulos I."/>
        </authorList>
    </citation>
    <scope>NUCLEOTIDE SEQUENCE [LARGE SCALE GENOMIC DNA]</scope>
    <source>
        <strain evidence="2 3">CBS 114824</strain>
    </source>
</reference>
<gene>
    <name evidence="2" type="ORF">AC578_9008</name>
</gene>
<keyword evidence="1" id="KW-1133">Transmembrane helix</keyword>
<dbReference type="Pfam" id="PF11913">
    <property type="entry name" value="DUF3431"/>
    <property type="match status" value="1"/>
</dbReference>
<accession>A0A139H2N9</accession>
<dbReference type="InterPro" id="IPR021838">
    <property type="entry name" value="DUF3431"/>
</dbReference>
<comment type="caution">
    <text evidence="2">The sequence shown here is derived from an EMBL/GenBank/DDBJ whole genome shotgun (WGS) entry which is preliminary data.</text>
</comment>